<accession>A0A3N4IDG3</accession>
<feature type="transmembrane region" description="Helical" evidence="2">
    <location>
        <begin position="66"/>
        <end position="86"/>
    </location>
</feature>
<feature type="compositionally biased region" description="Basic and acidic residues" evidence="1">
    <location>
        <begin position="118"/>
        <end position="144"/>
    </location>
</feature>
<evidence type="ECO:0000256" key="2">
    <source>
        <dbReference type="SAM" id="Phobius"/>
    </source>
</evidence>
<feature type="compositionally biased region" description="Low complexity" evidence="1">
    <location>
        <begin position="158"/>
        <end position="167"/>
    </location>
</feature>
<sequence>MHSYSATRFSGHVLPTVLFVLGVLPLLYPAAFTASAVPVASQLSSLPDDPSHTTCPDVSEFTWAVFWGNMYTSIFWVAFILFWAVIKVYRERKHDELTAEIRKSVLAEEEVRRARERMAAEEEDRRASKLKAKEEESRRLEAKLRSQPSASRTVTAPADGAGDASDSSTERSPLLAGTA</sequence>
<feature type="region of interest" description="Disordered" evidence="1">
    <location>
        <begin position="118"/>
        <end position="179"/>
    </location>
</feature>
<keyword evidence="4" id="KW-1185">Reference proteome</keyword>
<proteinExistence type="predicted"/>
<dbReference type="Proteomes" id="UP000275078">
    <property type="component" value="Unassembled WGS sequence"/>
</dbReference>
<evidence type="ECO:0008006" key="5">
    <source>
        <dbReference type="Google" id="ProtNLM"/>
    </source>
</evidence>
<evidence type="ECO:0000313" key="4">
    <source>
        <dbReference type="Proteomes" id="UP000275078"/>
    </source>
</evidence>
<evidence type="ECO:0000313" key="3">
    <source>
        <dbReference type="EMBL" id="RPA82281.1"/>
    </source>
</evidence>
<organism evidence="3 4">
    <name type="scientific">Ascobolus immersus RN42</name>
    <dbReference type="NCBI Taxonomy" id="1160509"/>
    <lineage>
        <taxon>Eukaryota</taxon>
        <taxon>Fungi</taxon>
        <taxon>Dikarya</taxon>
        <taxon>Ascomycota</taxon>
        <taxon>Pezizomycotina</taxon>
        <taxon>Pezizomycetes</taxon>
        <taxon>Pezizales</taxon>
        <taxon>Ascobolaceae</taxon>
        <taxon>Ascobolus</taxon>
    </lineage>
</organism>
<keyword evidence="2" id="KW-1133">Transmembrane helix</keyword>
<reference evidence="3 4" key="1">
    <citation type="journal article" date="2018" name="Nat. Ecol. Evol.">
        <title>Pezizomycetes genomes reveal the molecular basis of ectomycorrhizal truffle lifestyle.</title>
        <authorList>
            <person name="Murat C."/>
            <person name="Payen T."/>
            <person name="Noel B."/>
            <person name="Kuo A."/>
            <person name="Morin E."/>
            <person name="Chen J."/>
            <person name="Kohler A."/>
            <person name="Krizsan K."/>
            <person name="Balestrini R."/>
            <person name="Da Silva C."/>
            <person name="Montanini B."/>
            <person name="Hainaut M."/>
            <person name="Levati E."/>
            <person name="Barry K.W."/>
            <person name="Belfiori B."/>
            <person name="Cichocki N."/>
            <person name="Clum A."/>
            <person name="Dockter R.B."/>
            <person name="Fauchery L."/>
            <person name="Guy J."/>
            <person name="Iotti M."/>
            <person name="Le Tacon F."/>
            <person name="Lindquist E.A."/>
            <person name="Lipzen A."/>
            <person name="Malagnac F."/>
            <person name="Mello A."/>
            <person name="Molinier V."/>
            <person name="Miyauchi S."/>
            <person name="Poulain J."/>
            <person name="Riccioni C."/>
            <person name="Rubini A."/>
            <person name="Sitrit Y."/>
            <person name="Splivallo R."/>
            <person name="Traeger S."/>
            <person name="Wang M."/>
            <person name="Zifcakova L."/>
            <person name="Wipf D."/>
            <person name="Zambonelli A."/>
            <person name="Paolocci F."/>
            <person name="Nowrousian M."/>
            <person name="Ottonello S."/>
            <person name="Baldrian P."/>
            <person name="Spatafora J.W."/>
            <person name="Henrissat B."/>
            <person name="Nagy L.G."/>
            <person name="Aury J.M."/>
            <person name="Wincker P."/>
            <person name="Grigoriev I.V."/>
            <person name="Bonfante P."/>
            <person name="Martin F.M."/>
        </authorList>
    </citation>
    <scope>NUCLEOTIDE SEQUENCE [LARGE SCALE GENOMIC DNA]</scope>
    <source>
        <strain evidence="3 4">RN42</strain>
    </source>
</reference>
<dbReference type="AlphaFoldDB" id="A0A3N4IDG3"/>
<keyword evidence="2" id="KW-0812">Transmembrane</keyword>
<evidence type="ECO:0000256" key="1">
    <source>
        <dbReference type="SAM" id="MobiDB-lite"/>
    </source>
</evidence>
<name>A0A3N4IDG3_ASCIM</name>
<protein>
    <recommendedName>
        <fullName evidence="5">Transmembrane protein</fullName>
    </recommendedName>
</protein>
<dbReference type="EMBL" id="ML119672">
    <property type="protein sequence ID" value="RPA82281.1"/>
    <property type="molecule type" value="Genomic_DNA"/>
</dbReference>
<keyword evidence="2" id="KW-0472">Membrane</keyword>
<gene>
    <name evidence="3" type="ORF">BJ508DRAFT_325551</name>
</gene>